<keyword evidence="5" id="KW-1185">Reference proteome</keyword>
<dbReference type="Proteomes" id="UP000252586">
    <property type="component" value="Unassembled WGS sequence"/>
</dbReference>
<dbReference type="InterPro" id="IPR050109">
    <property type="entry name" value="HTH-type_TetR-like_transc_reg"/>
</dbReference>
<dbReference type="EMBL" id="QNRE01000023">
    <property type="protein sequence ID" value="RBO82399.1"/>
    <property type="molecule type" value="Genomic_DNA"/>
</dbReference>
<evidence type="ECO:0000313" key="5">
    <source>
        <dbReference type="Proteomes" id="UP000252586"/>
    </source>
</evidence>
<evidence type="ECO:0000313" key="4">
    <source>
        <dbReference type="EMBL" id="RBO82399.1"/>
    </source>
</evidence>
<dbReference type="PANTHER" id="PTHR30055">
    <property type="entry name" value="HTH-TYPE TRANSCRIPTIONAL REGULATOR RUTR"/>
    <property type="match status" value="1"/>
</dbReference>
<dbReference type="GO" id="GO:0000976">
    <property type="term" value="F:transcription cis-regulatory region binding"/>
    <property type="evidence" value="ECO:0007669"/>
    <property type="project" value="TreeGrafter"/>
</dbReference>
<dbReference type="PROSITE" id="PS50977">
    <property type="entry name" value="HTH_TETR_2"/>
    <property type="match status" value="1"/>
</dbReference>
<dbReference type="RefSeq" id="WP_067512509.1">
    <property type="nucleotide sequence ID" value="NZ_CP107943.1"/>
</dbReference>
<feature type="domain" description="HTH tetR-type" evidence="3">
    <location>
        <begin position="7"/>
        <end position="67"/>
    </location>
</feature>
<gene>
    <name evidence="4" type="ORF">DFR74_12316</name>
</gene>
<dbReference type="Pfam" id="PF00440">
    <property type="entry name" value="TetR_N"/>
    <property type="match status" value="1"/>
</dbReference>
<evidence type="ECO:0000256" key="2">
    <source>
        <dbReference type="PROSITE-ProRule" id="PRU00335"/>
    </source>
</evidence>
<evidence type="ECO:0000256" key="1">
    <source>
        <dbReference type="ARBA" id="ARBA00023125"/>
    </source>
</evidence>
<evidence type="ECO:0000259" key="3">
    <source>
        <dbReference type="PROSITE" id="PS50977"/>
    </source>
</evidence>
<dbReference type="Pfam" id="PF17925">
    <property type="entry name" value="TetR_C_20"/>
    <property type="match status" value="1"/>
</dbReference>
<dbReference type="PANTHER" id="PTHR30055:SF242">
    <property type="entry name" value="HTH-TYPE TRANSCRIPTIONAL REPRESSOR KSTR"/>
    <property type="match status" value="1"/>
</dbReference>
<keyword evidence="1 2" id="KW-0238">DNA-binding</keyword>
<name>A0A366CYV1_9NOCA</name>
<sequence>MPRTPDGGAEDRIIGVVLDLLETDGYDAVQLREVARRAQVSLTTVYRTFPTREDLILAAVEHWMAANAYGDIPSPPPGESLRDGLVRMVRYIFVPWDRNPRMCAAYVRARSGRNGERLDRQGVEAILPTASELFAGVDPDYAADIAFALSNLTYGLLNRIADGSLEVGEILPALERFIDRLTGDNVPYTHRSGGPDAQTFTIGEALLGPYVPRSNRD</sequence>
<dbReference type="STRING" id="1210090.GCA_001613185_05404"/>
<protein>
    <submittedName>
        <fullName evidence="4">TetR family transcriptional regulator</fullName>
    </submittedName>
</protein>
<comment type="caution">
    <text evidence="4">The sequence shown here is derived from an EMBL/GenBank/DDBJ whole genome shotgun (WGS) entry which is preliminary data.</text>
</comment>
<dbReference type="AlphaFoldDB" id="A0A366CYV1"/>
<organism evidence="4 5">
    <name type="scientific">Nocardia puris</name>
    <dbReference type="NCBI Taxonomy" id="208602"/>
    <lineage>
        <taxon>Bacteria</taxon>
        <taxon>Bacillati</taxon>
        <taxon>Actinomycetota</taxon>
        <taxon>Actinomycetes</taxon>
        <taxon>Mycobacteriales</taxon>
        <taxon>Nocardiaceae</taxon>
        <taxon>Nocardia</taxon>
    </lineage>
</organism>
<dbReference type="Gene3D" id="1.10.357.10">
    <property type="entry name" value="Tetracycline Repressor, domain 2"/>
    <property type="match status" value="1"/>
</dbReference>
<accession>A0A366CYV1</accession>
<dbReference type="GO" id="GO:0003700">
    <property type="term" value="F:DNA-binding transcription factor activity"/>
    <property type="evidence" value="ECO:0007669"/>
    <property type="project" value="TreeGrafter"/>
</dbReference>
<dbReference type="InterPro" id="IPR001647">
    <property type="entry name" value="HTH_TetR"/>
</dbReference>
<proteinExistence type="predicted"/>
<dbReference type="InterPro" id="IPR041642">
    <property type="entry name" value="KstR_C"/>
</dbReference>
<dbReference type="SUPFAM" id="SSF46689">
    <property type="entry name" value="Homeodomain-like"/>
    <property type="match status" value="1"/>
</dbReference>
<reference evidence="4 5" key="1">
    <citation type="submission" date="2018-06" db="EMBL/GenBank/DDBJ databases">
        <title>Genomic Encyclopedia of Type Strains, Phase IV (KMG-IV): sequencing the most valuable type-strain genomes for metagenomic binning, comparative biology and taxonomic classification.</title>
        <authorList>
            <person name="Goeker M."/>
        </authorList>
    </citation>
    <scope>NUCLEOTIDE SEQUENCE [LARGE SCALE GENOMIC DNA]</scope>
    <source>
        <strain evidence="4 5">DSM 44599</strain>
    </source>
</reference>
<dbReference type="InterPro" id="IPR009057">
    <property type="entry name" value="Homeodomain-like_sf"/>
</dbReference>
<feature type="DNA-binding region" description="H-T-H motif" evidence="2">
    <location>
        <begin position="30"/>
        <end position="49"/>
    </location>
</feature>